<sequence>MTTLAERAPGVRPINNRSDNTSDIVGIVGSGASQPGIPGEGPVDLLQRRSGRREIRLSQYVHRVTFVATPSYGRDWKTKVIVY</sequence>
<organism evidence="2 3">
    <name type="scientific">Limosa lapponica baueri</name>
    <dbReference type="NCBI Taxonomy" id="1758121"/>
    <lineage>
        <taxon>Eukaryota</taxon>
        <taxon>Metazoa</taxon>
        <taxon>Chordata</taxon>
        <taxon>Craniata</taxon>
        <taxon>Vertebrata</taxon>
        <taxon>Euteleostomi</taxon>
        <taxon>Archelosauria</taxon>
        <taxon>Archosauria</taxon>
        <taxon>Dinosauria</taxon>
        <taxon>Saurischia</taxon>
        <taxon>Theropoda</taxon>
        <taxon>Coelurosauria</taxon>
        <taxon>Aves</taxon>
        <taxon>Neognathae</taxon>
        <taxon>Neoaves</taxon>
        <taxon>Charadriiformes</taxon>
        <taxon>Scolopacidae</taxon>
        <taxon>Limosa</taxon>
    </lineage>
</organism>
<feature type="region of interest" description="Disordered" evidence="1">
    <location>
        <begin position="1"/>
        <end position="22"/>
    </location>
</feature>
<gene>
    <name evidence="2" type="ORF">llap_9018</name>
</gene>
<evidence type="ECO:0000256" key="1">
    <source>
        <dbReference type="SAM" id="MobiDB-lite"/>
    </source>
</evidence>
<proteinExistence type="predicted"/>
<evidence type="ECO:0000313" key="3">
    <source>
        <dbReference type="Proteomes" id="UP000233556"/>
    </source>
</evidence>
<dbReference type="AlphaFoldDB" id="A0A2I0U3S0"/>
<reference evidence="3" key="2">
    <citation type="submission" date="2017-12" db="EMBL/GenBank/DDBJ databases">
        <title>Genome sequence of the Bar-tailed Godwit (Limosa lapponica baueri).</title>
        <authorList>
            <person name="Lima N.C.B."/>
            <person name="Parody-Merino A.M."/>
            <person name="Battley P.F."/>
            <person name="Fidler A.E."/>
            <person name="Prosdocimi F."/>
        </authorList>
    </citation>
    <scope>NUCLEOTIDE SEQUENCE [LARGE SCALE GENOMIC DNA]</scope>
</reference>
<dbReference type="EMBL" id="KZ506224">
    <property type="protein sequence ID" value="PKU40672.1"/>
    <property type="molecule type" value="Genomic_DNA"/>
</dbReference>
<reference evidence="3" key="1">
    <citation type="submission" date="2017-11" db="EMBL/GenBank/DDBJ databases">
        <authorList>
            <person name="Lima N.C."/>
            <person name="Parody-Merino A.M."/>
            <person name="Battley P.F."/>
            <person name="Fidler A.E."/>
            <person name="Prosdocimi F."/>
        </authorList>
    </citation>
    <scope>NUCLEOTIDE SEQUENCE [LARGE SCALE GENOMIC DNA]</scope>
</reference>
<name>A0A2I0U3S0_LIMLA</name>
<keyword evidence="3" id="KW-1185">Reference proteome</keyword>
<protein>
    <submittedName>
        <fullName evidence="2">Uncharacterized protein</fullName>
    </submittedName>
</protein>
<accession>A0A2I0U3S0</accession>
<evidence type="ECO:0000313" key="2">
    <source>
        <dbReference type="EMBL" id="PKU40672.1"/>
    </source>
</evidence>
<dbReference type="Proteomes" id="UP000233556">
    <property type="component" value="Unassembled WGS sequence"/>
</dbReference>